<evidence type="ECO:0000313" key="2">
    <source>
        <dbReference type="EMBL" id="KAG2499957.1"/>
    </source>
</evidence>
<organism evidence="2 3">
    <name type="scientific">Edaphochlamys debaryana</name>
    <dbReference type="NCBI Taxonomy" id="47281"/>
    <lineage>
        <taxon>Eukaryota</taxon>
        <taxon>Viridiplantae</taxon>
        <taxon>Chlorophyta</taxon>
        <taxon>core chlorophytes</taxon>
        <taxon>Chlorophyceae</taxon>
        <taxon>CS clade</taxon>
        <taxon>Chlamydomonadales</taxon>
        <taxon>Chlamydomonadales incertae sedis</taxon>
        <taxon>Edaphochlamys</taxon>
    </lineage>
</organism>
<name>A0A835YE50_9CHLO</name>
<protein>
    <submittedName>
        <fullName evidence="2">Uncharacterized protein</fullName>
    </submittedName>
</protein>
<dbReference type="OrthoDB" id="547048at2759"/>
<evidence type="ECO:0000313" key="3">
    <source>
        <dbReference type="Proteomes" id="UP000612055"/>
    </source>
</evidence>
<keyword evidence="3" id="KW-1185">Reference proteome</keyword>
<gene>
    <name evidence="2" type="ORF">HYH03_002242</name>
</gene>
<accession>A0A835YE50</accession>
<evidence type="ECO:0000256" key="1">
    <source>
        <dbReference type="SAM" id="MobiDB-lite"/>
    </source>
</evidence>
<dbReference type="Proteomes" id="UP000612055">
    <property type="component" value="Unassembled WGS sequence"/>
</dbReference>
<dbReference type="AlphaFoldDB" id="A0A835YE50"/>
<proteinExistence type="predicted"/>
<comment type="caution">
    <text evidence="2">The sequence shown here is derived from an EMBL/GenBank/DDBJ whole genome shotgun (WGS) entry which is preliminary data.</text>
</comment>
<reference evidence="2" key="1">
    <citation type="journal article" date="2020" name="bioRxiv">
        <title>Comparative genomics of Chlamydomonas.</title>
        <authorList>
            <person name="Craig R.J."/>
            <person name="Hasan A.R."/>
            <person name="Ness R.W."/>
            <person name="Keightley P.D."/>
        </authorList>
    </citation>
    <scope>NUCLEOTIDE SEQUENCE</scope>
    <source>
        <strain evidence="2">CCAP 11/70</strain>
    </source>
</reference>
<feature type="region of interest" description="Disordered" evidence="1">
    <location>
        <begin position="240"/>
        <end position="271"/>
    </location>
</feature>
<sequence length="538" mass="53731">MGGIGMLLGRELTPMIASTSGRSGLGEAMARAAPALQAVLGRGFASLVDTGVPAPRPDVALYLSSPHGGHINRLINSVDSVVELDAVLYKFRKRLRPANIGCAAMKLEALHRHERTAPTALKLQRVAAEVARVADTYAERLALTQIANVVRGLSSCRHRLPPGLLVRLAAGALADGGGALSRAPDVDARDLAYGFAGQGYTNQLFWSRLSSALLPRLRSFDPNTLPALVSALHAAHQLPAGRIPPPASPASPASSASSLAPASPSAPPAGTPQAALAAQALALLASDPGRLQPARLADAAQLLALLGPAVLGPGALDGALAEKLTAAAMQALPGLPGPQVPDLLLSLLSLRRAATGATEALPAELVAAALPHLRAAAPQLSLLDVKRAVEALAPSAAAPGGAASKPLAAVLELLARRAAAVLPAANAADPAAPALRLPLRRVPAGGAGAGLVLAAAAPPPALNAGSLGVLDGLARAFAAAAGAAAPSGPAVKALFGRVAELAAEARRRGLLAEAQRQSLGQSLAALAGQEAAAPLLTA</sequence>
<feature type="compositionally biased region" description="Low complexity" evidence="1">
    <location>
        <begin position="250"/>
        <end position="263"/>
    </location>
</feature>
<dbReference type="EMBL" id="JAEHOE010000005">
    <property type="protein sequence ID" value="KAG2499957.1"/>
    <property type="molecule type" value="Genomic_DNA"/>
</dbReference>